<dbReference type="AlphaFoldDB" id="A0A6S5RPL1"/>
<organism evidence="2 3">
    <name type="scientific">Metapseudomonas otitidis</name>
    <dbReference type="NCBI Taxonomy" id="319939"/>
    <lineage>
        <taxon>Bacteria</taxon>
        <taxon>Pseudomonadati</taxon>
        <taxon>Pseudomonadota</taxon>
        <taxon>Gammaproteobacteria</taxon>
        <taxon>Pseudomonadales</taxon>
        <taxon>Pseudomonadaceae</taxon>
        <taxon>Metapseudomonas</taxon>
    </lineage>
</organism>
<gene>
    <name evidence="2" type="ORF">WP8S17C03_41800</name>
</gene>
<name>A0A6S5RPL1_9GAMM</name>
<reference evidence="2 3" key="1">
    <citation type="submission" date="2019-12" db="EMBL/GenBank/DDBJ databases">
        <title>complete genome sequences of Pseudomonas otitidis str. WP8-S17-CRE-03 isolated from wastewater treatment plant effluent.</title>
        <authorList>
            <person name="Sekizuka T."/>
            <person name="Itokawa K."/>
            <person name="Yatsu K."/>
            <person name="Inamine Y."/>
            <person name="Kuroda M."/>
        </authorList>
    </citation>
    <scope>NUCLEOTIDE SEQUENCE [LARGE SCALE GENOMIC DNA]</scope>
    <source>
        <strain evidence="2 3">WP8-S17-CRE-03</strain>
    </source>
</reference>
<evidence type="ECO:0000313" key="2">
    <source>
        <dbReference type="EMBL" id="BBT18131.1"/>
    </source>
</evidence>
<feature type="domain" description="Phage tail collar" evidence="1">
    <location>
        <begin position="7"/>
        <end position="63"/>
    </location>
</feature>
<proteinExistence type="predicted"/>
<dbReference type="EMBL" id="AP022213">
    <property type="protein sequence ID" value="BBT18131.1"/>
    <property type="molecule type" value="Genomic_DNA"/>
</dbReference>
<evidence type="ECO:0000259" key="1">
    <source>
        <dbReference type="Pfam" id="PF07484"/>
    </source>
</evidence>
<protein>
    <submittedName>
        <fullName evidence="2">Microcystin dependent MdpB family protein</fullName>
    </submittedName>
</protein>
<dbReference type="Proteomes" id="UP000515591">
    <property type="component" value="Chromosome"/>
</dbReference>
<dbReference type="SUPFAM" id="SSF88874">
    <property type="entry name" value="Receptor-binding domain of short tail fibre protein gp12"/>
    <property type="match status" value="1"/>
</dbReference>
<dbReference type="RefSeq" id="WP_182850746.1">
    <property type="nucleotide sequence ID" value="NZ_AP022213.1"/>
</dbReference>
<accession>A0A6S5RPL1</accession>
<dbReference type="InterPro" id="IPR011083">
    <property type="entry name" value="Phage_tail_collar_dom"/>
</dbReference>
<dbReference type="Gene3D" id="3.90.1340.10">
    <property type="entry name" value="Phage tail collar domain"/>
    <property type="match status" value="1"/>
</dbReference>
<dbReference type="InterPro" id="IPR037053">
    <property type="entry name" value="Phage_tail_collar_dom_sf"/>
</dbReference>
<evidence type="ECO:0000313" key="3">
    <source>
        <dbReference type="Proteomes" id="UP000515591"/>
    </source>
</evidence>
<sequence>MSDPFLGEIRMVAFTFAPRGWAYCAGQQMAIAQNNALFALLGTIYGGNGVSTFALPDFRGRSPVGIGTGPGLSAIDQGEQAGVENATLLITNMPAHNHTAVATATATATAEQAVGTVASNPLAVPSATNKYLAASGTGQGAATIWSDALQTPQAIGNPPTVNVNVGVGVNVGLAGGSQPFGIRNPYLGMNFVIALVGEFPSRN</sequence>
<dbReference type="Pfam" id="PF07484">
    <property type="entry name" value="Collar"/>
    <property type="match status" value="1"/>
</dbReference>